<keyword evidence="9" id="KW-1015">Disulfide bond</keyword>
<dbReference type="GO" id="GO:0008528">
    <property type="term" value="F:G protein-coupled peptide receptor activity"/>
    <property type="evidence" value="ECO:0007669"/>
    <property type="project" value="TreeGrafter"/>
</dbReference>
<evidence type="ECO:0000256" key="2">
    <source>
        <dbReference type="ARBA" id="ARBA00008979"/>
    </source>
</evidence>
<organism evidence="16 17">
    <name type="scientific">Lucilia cuprina</name>
    <name type="common">Green bottle fly</name>
    <name type="synonym">Australian sheep blowfly</name>
    <dbReference type="NCBI Taxonomy" id="7375"/>
    <lineage>
        <taxon>Eukaryota</taxon>
        <taxon>Metazoa</taxon>
        <taxon>Ecdysozoa</taxon>
        <taxon>Arthropoda</taxon>
        <taxon>Hexapoda</taxon>
        <taxon>Insecta</taxon>
        <taxon>Pterygota</taxon>
        <taxon>Neoptera</taxon>
        <taxon>Endopterygota</taxon>
        <taxon>Diptera</taxon>
        <taxon>Brachycera</taxon>
        <taxon>Muscomorpha</taxon>
        <taxon>Oestroidea</taxon>
        <taxon>Calliphoridae</taxon>
        <taxon>Luciliinae</taxon>
        <taxon>Lucilia</taxon>
    </lineage>
</organism>
<feature type="domain" description="Methuselah N-terminal" evidence="15">
    <location>
        <begin position="29"/>
        <end position="204"/>
    </location>
</feature>
<evidence type="ECO:0000256" key="6">
    <source>
        <dbReference type="ARBA" id="ARBA00022989"/>
    </source>
</evidence>
<keyword evidence="8 13" id="KW-0472">Membrane</keyword>
<comment type="subcellular location">
    <subcellularLocation>
        <location evidence="1">Cell membrane</location>
        <topology evidence="1">Multi-pass membrane protein</topology>
    </subcellularLocation>
</comment>
<keyword evidence="4 13" id="KW-0812">Transmembrane</keyword>
<evidence type="ECO:0000256" key="11">
    <source>
        <dbReference type="ARBA" id="ARBA00023180"/>
    </source>
</evidence>
<dbReference type="OMA" id="HERGCIC"/>
<protein>
    <recommendedName>
        <fullName evidence="15">Methuselah N-terminal domain-containing protein</fullName>
    </recommendedName>
</protein>
<dbReference type="InterPro" id="IPR051384">
    <property type="entry name" value="Mth_GPCR"/>
</dbReference>
<comment type="similarity">
    <text evidence="2">Belongs to the G-protein coupled receptor 2 family. Mth subfamily.</text>
</comment>
<keyword evidence="12" id="KW-0807">Transducer</keyword>
<dbReference type="Gene3D" id="2.170.180.11">
    <property type="entry name" value="Methuselah ectodomain, domain 2"/>
    <property type="match status" value="1"/>
</dbReference>
<gene>
    <name evidence="16" type="ORF">FF38_12255</name>
</gene>
<feature type="signal peptide" evidence="14">
    <location>
        <begin position="1"/>
        <end position="23"/>
    </location>
</feature>
<dbReference type="Pfam" id="PF06652">
    <property type="entry name" value="Methuselah_N"/>
    <property type="match status" value="1"/>
</dbReference>
<evidence type="ECO:0000313" key="17">
    <source>
        <dbReference type="Proteomes" id="UP000037069"/>
    </source>
</evidence>
<keyword evidence="5 14" id="KW-0732">Signal</keyword>
<keyword evidence="7" id="KW-0297">G-protein coupled receptor</keyword>
<proteinExistence type="inferred from homology"/>
<name>A0A0L0CRV4_LUCCU</name>
<dbReference type="InterPro" id="IPR023311">
    <property type="entry name" value="Methusela_ecto_dom_2"/>
</dbReference>
<dbReference type="PANTHER" id="PTHR47154">
    <property type="entry name" value="G-PROTEIN COUPLED RECEPTOR MTH-RELATED"/>
    <property type="match status" value="1"/>
</dbReference>
<dbReference type="Gene3D" id="2.30.160.11">
    <property type="match status" value="1"/>
</dbReference>
<reference evidence="16 17" key="1">
    <citation type="journal article" date="2015" name="Nat. Commun.">
        <title>Lucilia cuprina genome unlocks parasitic fly biology to underpin future interventions.</title>
        <authorList>
            <person name="Anstead C.A."/>
            <person name="Korhonen P.K."/>
            <person name="Young N.D."/>
            <person name="Hall R.S."/>
            <person name="Jex A.R."/>
            <person name="Murali S.C."/>
            <person name="Hughes D.S."/>
            <person name="Lee S.F."/>
            <person name="Perry T."/>
            <person name="Stroehlein A.J."/>
            <person name="Ansell B.R."/>
            <person name="Breugelmans B."/>
            <person name="Hofmann A."/>
            <person name="Qu J."/>
            <person name="Dugan S."/>
            <person name="Lee S.L."/>
            <person name="Chao H."/>
            <person name="Dinh H."/>
            <person name="Han Y."/>
            <person name="Doddapaneni H.V."/>
            <person name="Worley K.C."/>
            <person name="Muzny D.M."/>
            <person name="Ioannidis P."/>
            <person name="Waterhouse R.M."/>
            <person name="Zdobnov E.M."/>
            <person name="James P.J."/>
            <person name="Bagnall N.H."/>
            <person name="Kotze A.C."/>
            <person name="Gibbs R.A."/>
            <person name="Richards S."/>
            <person name="Batterham P."/>
            <person name="Gasser R.B."/>
        </authorList>
    </citation>
    <scope>NUCLEOTIDE SEQUENCE [LARGE SCALE GENOMIC DNA]</scope>
    <source>
        <strain evidence="16 17">LS</strain>
        <tissue evidence="16">Full body</tissue>
    </source>
</reference>
<keyword evidence="10" id="KW-0675">Receptor</keyword>
<keyword evidence="11" id="KW-0325">Glycoprotein</keyword>
<keyword evidence="17" id="KW-1185">Reference proteome</keyword>
<evidence type="ECO:0000256" key="9">
    <source>
        <dbReference type="ARBA" id="ARBA00023157"/>
    </source>
</evidence>
<dbReference type="PANTHER" id="PTHR47154:SF2">
    <property type="entry name" value="G-PROTEIN COUPLED RECEPTOR MTH-RELATED"/>
    <property type="match status" value="1"/>
</dbReference>
<dbReference type="InterPro" id="IPR036272">
    <property type="entry name" value="Methuselah_N_sf"/>
</dbReference>
<dbReference type="InterPro" id="IPR010596">
    <property type="entry name" value="Methuselah_N_dom"/>
</dbReference>
<keyword evidence="6 13" id="KW-1133">Transmembrane helix</keyword>
<evidence type="ECO:0000256" key="7">
    <source>
        <dbReference type="ARBA" id="ARBA00023040"/>
    </source>
</evidence>
<dbReference type="GO" id="GO:0005886">
    <property type="term" value="C:plasma membrane"/>
    <property type="evidence" value="ECO:0007669"/>
    <property type="project" value="UniProtKB-SubCell"/>
</dbReference>
<evidence type="ECO:0000256" key="14">
    <source>
        <dbReference type="SAM" id="SignalP"/>
    </source>
</evidence>
<evidence type="ECO:0000256" key="4">
    <source>
        <dbReference type="ARBA" id="ARBA00022692"/>
    </source>
</evidence>
<feature type="chain" id="PRO_5005536843" description="Methuselah N-terminal domain-containing protein" evidence="14">
    <location>
        <begin position="24"/>
        <end position="280"/>
    </location>
</feature>
<accession>A0A0L0CRV4</accession>
<evidence type="ECO:0000256" key="5">
    <source>
        <dbReference type="ARBA" id="ARBA00022729"/>
    </source>
</evidence>
<feature type="transmembrane region" description="Helical" evidence="13">
    <location>
        <begin position="215"/>
        <end position="234"/>
    </location>
</feature>
<feature type="transmembrane region" description="Helical" evidence="13">
    <location>
        <begin position="246"/>
        <end position="265"/>
    </location>
</feature>
<keyword evidence="3" id="KW-1003">Cell membrane</keyword>
<sequence>MILYNFNLIFILILFKFTTPIQSDFTKDCPFIYTVDLTDTPLLPNGSYLYHNDTLIPPEFVRDYNYTILINDKTSKNVQTHKRGCICAVKQCLPFCSDDLEMFYEQYKSNCVDYGFQKNVTFSGGIVKSKHLLKDFHLIYGNVCNIENGYMLSPELEQHNEWTLYEDSMLLRQHDHRNLTIKEYCFDIEILNDKYQFIINPIVCGETIVIPWFKIWAMAFSIPFLILTMICYCYMQRFEDAKCKCFVTYLSFVTMSYTLICFYTISGIDLSSVPCQIYGM</sequence>
<dbReference type="AlphaFoldDB" id="A0A0L0CRV4"/>
<evidence type="ECO:0000256" key="8">
    <source>
        <dbReference type="ARBA" id="ARBA00023136"/>
    </source>
</evidence>
<dbReference type="OrthoDB" id="6134459at2759"/>
<evidence type="ECO:0000256" key="10">
    <source>
        <dbReference type="ARBA" id="ARBA00023170"/>
    </source>
</evidence>
<evidence type="ECO:0000256" key="12">
    <source>
        <dbReference type="ARBA" id="ARBA00023224"/>
    </source>
</evidence>
<dbReference type="EMBL" id="JRES01000005">
    <property type="protein sequence ID" value="KNC34951.1"/>
    <property type="molecule type" value="Genomic_DNA"/>
</dbReference>
<dbReference type="InterPro" id="IPR044860">
    <property type="entry name" value="Methusela_ecto_dom_1"/>
</dbReference>
<evidence type="ECO:0000256" key="1">
    <source>
        <dbReference type="ARBA" id="ARBA00004651"/>
    </source>
</evidence>
<evidence type="ECO:0000259" key="15">
    <source>
        <dbReference type="Pfam" id="PF06652"/>
    </source>
</evidence>
<evidence type="ECO:0000256" key="13">
    <source>
        <dbReference type="SAM" id="Phobius"/>
    </source>
</evidence>
<evidence type="ECO:0000256" key="3">
    <source>
        <dbReference type="ARBA" id="ARBA00022475"/>
    </source>
</evidence>
<dbReference type="Proteomes" id="UP000037069">
    <property type="component" value="Unassembled WGS sequence"/>
</dbReference>
<evidence type="ECO:0000313" key="16">
    <source>
        <dbReference type="EMBL" id="KNC34951.1"/>
    </source>
</evidence>
<dbReference type="SUPFAM" id="SSF63877">
    <property type="entry name" value="Methuselah ectodomain"/>
    <property type="match status" value="1"/>
</dbReference>
<comment type="caution">
    <text evidence="16">The sequence shown here is derived from an EMBL/GenBank/DDBJ whole genome shotgun (WGS) entry which is preliminary data.</text>
</comment>